<keyword evidence="4" id="KW-1185">Reference proteome</keyword>
<feature type="transmembrane region" description="Helical" evidence="2">
    <location>
        <begin position="134"/>
        <end position="159"/>
    </location>
</feature>
<sequence length="299" mass="31372">MSLDIRPESTGPASGPAAGRSRPAPVTVLHWVFAGFGVLTVGSLLGGSDVAVLRAAALVGYPVAALLSVVAALRGPERGRRLTVVLHLVMALAQFVFSIPAPIALLGIPLSLTILAVSRPRFPRMSPRTRKVWLVLHVGFSVGWLGVALTMTVLAIVGSTADSHALRHGAYEVLHVVDLAAAIPSMFLAIITGLVVSLGTKWGLVRHWWVLVKFAISVSIPLVAGTVESALADELALRTVDPAAVPGSTGVALTACLAAFTVALWAATILSVLKPWPRTRWGRSADARERAARRQGALL</sequence>
<feature type="transmembrane region" description="Helical" evidence="2">
    <location>
        <begin position="251"/>
        <end position="273"/>
    </location>
</feature>
<keyword evidence="2" id="KW-0472">Membrane</keyword>
<evidence type="ECO:0000313" key="4">
    <source>
        <dbReference type="Proteomes" id="UP001339911"/>
    </source>
</evidence>
<feature type="transmembrane region" description="Helical" evidence="2">
    <location>
        <begin position="210"/>
        <end position="231"/>
    </location>
</feature>
<feature type="transmembrane region" description="Helical" evidence="2">
    <location>
        <begin position="28"/>
        <end position="45"/>
    </location>
</feature>
<proteinExistence type="predicted"/>
<feature type="region of interest" description="Disordered" evidence="1">
    <location>
        <begin position="1"/>
        <end position="22"/>
    </location>
</feature>
<gene>
    <name evidence="3" type="ORF">V1634_02340</name>
</gene>
<evidence type="ECO:0000256" key="2">
    <source>
        <dbReference type="SAM" id="Phobius"/>
    </source>
</evidence>
<keyword evidence="2" id="KW-0812">Transmembrane</keyword>
<reference evidence="3 4" key="1">
    <citation type="submission" date="2024-01" db="EMBL/GenBank/DDBJ databases">
        <title>Genome insights into Plantactinospora veratri sp. nov.</title>
        <authorList>
            <person name="Wang L."/>
        </authorList>
    </citation>
    <scope>NUCLEOTIDE SEQUENCE [LARGE SCALE GENOMIC DNA]</scope>
    <source>
        <strain evidence="3 4">NEAU-FHS4</strain>
    </source>
</reference>
<evidence type="ECO:0000256" key="1">
    <source>
        <dbReference type="SAM" id="MobiDB-lite"/>
    </source>
</evidence>
<feature type="transmembrane region" description="Helical" evidence="2">
    <location>
        <begin position="179"/>
        <end position="198"/>
    </location>
</feature>
<dbReference type="Proteomes" id="UP001339911">
    <property type="component" value="Unassembled WGS sequence"/>
</dbReference>
<keyword evidence="2" id="KW-1133">Transmembrane helix</keyword>
<feature type="transmembrane region" description="Helical" evidence="2">
    <location>
        <begin position="103"/>
        <end position="122"/>
    </location>
</feature>
<dbReference type="EMBL" id="JAZGQL010000001">
    <property type="protein sequence ID" value="MEE6305674.1"/>
    <property type="molecule type" value="Genomic_DNA"/>
</dbReference>
<evidence type="ECO:0000313" key="3">
    <source>
        <dbReference type="EMBL" id="MEE6305674.1"/>
    </source>
</evidence>
<organism evidence="3 4">
    <name type="scientific">Plantactinospora veratri</name>
    <dbReference type="NCBI Taxonomy" id="1436122"/>
    <lineage>
        <taxon>Bacteria</taxon>
        <taxon>Bacillati</taxon>
        <taxon>Actinomycetota</taxon>
        <taxon>Actinomycetes</taxon>
        <taxon>Micromonosporales</taxon>
        <taxon>Micromonosporaceae</taxon>
        <taxon>Plantactinospora</taxon>
    </lineage>
</organism>
<comment type="caution">
    <text evidence="3">The sequence shown here is derived from an EMBL/GenBank/DDBJ whole genome shotgun (WGS) entry which is preliminary data.</text>
</comment>
<feature type="transmembrane region" description="Helical" evidence="2">
    <location>
        <begin position="51"/>
        <end position="73"/>
    </location>
</feature>
<protein>
    <submittedName>
        <fullName evidence="3">Uncharacterized protein</fullName>
    </submittedName>
</protein>
<name>A0ABU7S6V1_9ACTN</name>
<accession>A0ABU7S6V1</accession>
<dbReference type="RefSeq" id="WP_331206035.1">
    <property type="nucleotide sequence ID" value="NZ_JAZGQL010000001.1"/>
</dbReference>